<accession>A0A6N6WC29</accession>
<reference evidence="1 2" key="1">
    <citation type="journal article" date="2020" name="Int. J. Syst. Evol. Microbiol.">
        <title>Paraburkholderia madseniana sp. nov., a phenolic acid-degrading bacterium isolated from acidic forest soil.</title>
        <authorList>
            <person name="Wilhelm R.C."/>
            <person name="Murphy S.J.L."/>
            <person name="Feriancek N.M."/>
            <person name="Karasz D.C."/>
            <person name="DeRito C.M."/>
            <person name="Newman J.D."/>
            <person name="Buckley D.H."/>
        </authorList>
    </citation>
    <scope>NUCLEOTIDE SEQUENCE [LARGE SCALE GENOMIC DNA]</scope>
    <source>
        <strain evidence="1 2">RP11</strain>
    </source>
</reference>
<gene>
    <name evidence="1" type="ORF">FSO04_20065</name>
</gene>
<sequence length="52" mass="5704">MSLCRRGRTIVAAHMRVSVISWATTQPDVNQAVEAIIGAWRRVAANALSLVR</sequence>
<dbReference type="Proteomes" id="UP000463700">
    <property type="component" value="Unassembled WGS sequence"/>
</dbReference>
<dbReference type="OrthoDB" id="9803665at2"/>
<dbReference type="AlphaFoldDB" id="A0A6N6WC29"/>
<comment type="caution">
    <text evidence="1">The sequence shown here is derived from an EMBL/GenBank/DDBJ whole genome shotgun (WGS) entry which is preliminary data.</text>
</comment>
<dbReference type="RefSeq" id="WP_154561703.1">
    <property type="nucleotide sequence ID" value="NZ_JAQQFJ010000009.1"/>
</dbReference>
<organism evidence="1 2">
    <name type="scientific">Paraburkholderia madseniana</name>
    <dbReference type="NCBI Taxonomy" id="2599607"/>
    <lineage>
        <taxon>Bacteria</taxon>
        <taxon>Pseudomonadati</taxon>
        <taxon>Pseudomonadota</taxon>
        <taxon>Betaproteobacteria</taxon>
        <taxon>Burkholderiales</taxon>
        <taxon>Burkholderiaceae</taxon>
        <taxon>Paraburkholderia</taxon>
    </lineage>
</organism>
<dbReference type="EMBL" id="VOSW01000036">
    <property type="protein sequence ID" value="KAE8758217.1"/>
    <property type="molecule type" value="Genomic_DNA"/>
</dbReference>
<name>A0A6N6WC29_9BURK</name>
<evidence type="ECO:0000313" key="2">
    <source>
        <dbReference type="Proteomes" id="UP000463700"/>
    </source>
</evidence>
<proteinExistence type="predicted"/>
<evidence type="ECO:0000313" key="1">
    <source>
        <dbReference type="EMBL" id="KAE8758217.1"/>
    </source>
</evidence>
<protein>
    <submittedName>
        <fullName evidence="1">Uncharacterized protein</fullName>
    </submittedName>
</protein>